<proteinExistence type="predicted"/>
<evidence type="ECO:0000256" key="1">
    <source>
        <dbReference type="SAM" id="SignalP"/>
    </source>
</evidence>
<dbReference type="STRING" id="946078.GA0070622_0075"/>
<evidence type="ECO:0000313" key="2">
    <source>
        <dbReference type="EMBL" id="SBT63132.1"/>
    </source>
</evidence>
<protein>
    <submittedName>
        <fullName evidence="2">Uncharacterized protein</fullName>
    </submittedName>
</protein>
<feature type="chain" id="PRO_5008383810" evidence="1">
    <location>
        <begin position="33"/>
        <end position="134"/>
    </location>
</feature>
<sequence length="134" mass="13691">MTFRYRSTLARAGVVALLSTAAPVAFGVPAQAADLADLVLAPISTGLARGVEAAQAKPVKFTVTNVGTATAKDVSVRVKVDDLNPKRVGYLRPAGCRVVSPQLFDCLLGDVPAGTSEDFGIPLFSTGGKGTAAC</sequence>
<evidence type="ECO:0000313" key="3">
    <source>
        <dbReference type="Proteomes" id="UP000199558"/>
    </source>
</evidence>
<dbReference type="AlphaFoldDB" id="A0A1A9B2I8"/>
<dbReference type="EMBL" id="FLRH01000003">
    <property type="protein sequence ID" value="SBT63132.1"/>
    <property type="molecule type" value="Genomic_DNA"/>
</dbReference>
<dbReference type="Proteomes" id="UP000199558">
    <property type="component" value="Unassembled WGS sequence"/>
</dbReference>
<gene>
    <name evidence="2" type="ORF">GA0070622_0075</name>
</gene>
<keyword evidence="3" id="KW-1185">Reference proteome</keyword>
<name>A0A1A9B2I8_9ACTN</name>
<accession>A0A1A9B2I8</accession>
<reference evidence="3" key="1">
    <citation type="submission" date="2016-06" db="EMBL/GenBank/DDBJ databases">
        <authorList>
            <person name="Varghese N."/>
            <person name="Submissions Spin"/>
        </authorList>
    </citation>
    <scope>NUCLEOTIDE SEQUENCE [LARGE SCALE GENOMIC DNA]</scope>
    <source>
        <strain evidence="3">DSM 45794</strain>
    </source>
</reference>
<keyword evidence="1" id="KW-0732">Signal</keyword>
<organism evidence="2 3">
    <name type="scientific">Micromonospora sediminicola</name>
    <dbReference type="NCBI Taxonomy" id="946078"/>
    <lineage>
        <taxon>Bacteria</taxon>
        <taxon>Bacillati</taxon>
        <taxon>Actinomycetota</taxon>
        <taxon>Actinomycetes</taxon>
        <taxon>Micromonosporales</taxon>
        <taxon>Micromonosporaceae</taxon>
        <taxon>Micromonospora</taxon>
    </lineage>
</organism>
<feature type="signal peptide" evidence="1">
    <location>
        <begin position="1"/>
        <end position="32"/>
    </location>
</feature>